<proteinExistence type="predicted"/>
<dbReference type="Proteomes" id="UP000789920">
    <property type="component" value="Unassembled WGS sequence"/>
</dbReference>
<dbReference type="EMBL" id="CAJVQC010128560">
    <property type="protein sequence ID" value="CAG8840989.1"/>
    <property type="molecule type" value="Genomic_DNA"/>
</dbReference>
<protein>
    <submittedName>
        <fullName evidence="1">3598_t:CDS:1</fullName>
    </submittedName>
</protein>
<reference evidence="1" key="1">
    <citation type="submission" date="2021-06" db="EMBL/GenBank/DDBJ databases">
        <authorList>
            <person name="Kallberg Y."/>
            <person name="Tangrot J."/>
            <person name="Rosling A."/>
        </authorList>
    </citation>
    <scope>NUCLEOTIDE SEQUENCE</scope>
    <source>
        <strain evidence="1">MA461A</strain>
    </source>
</reference>
<keyword evidence="2" id="KW-1185">Reference proteome</keyword>
<organism evidence="1 2">
    <name type="scientific">Racocetra persica</name>
    <dbReference type="NCBI Taxonomy" id="160502"/>
    <lineage>
        <taxon>Eukaryota</taxon>
        <taxon>Fungi</taxon>
        <taxon>Fungi incertae sedis</taxon>
        <taxon>Mucoromycota</taxon>
        <taxon>Glomeromycotina</taxon>
        <taxon>Glomeromycetes</taxon>
        <taxon>Diversisporales</taxon>
        <taxon>Gigasporaceae</taxon>
        <taxon>Racocetra</taxon>
    </lineage>
</organism>
<accession>A0ACA9SK28</accession>
<evidence type="ECO:0000313" key="1">
    <source>
        <dbReference type="EMBL" id="CAG8840989.1"/>
    </source>
</evidence>
<evidence type="ECO:0000313" key="2">
    <source>
        <dbReference type="Proteomes" id="UP000789920"/>
    </source>
</evidence>
<gene>
    <name evidence="1" type="ORF">RPERSI_LOCUS31669</name>
</gene>
<feature type="non-terminal residue" evidence="1">
    <location>
        <position position="1"/>
    </location>
</feature>
<name>A0ACA9SK28_9GLOM</name>
<feature type="non-terminal residue" evidence="1">
    <location>
        <position position="87"/>
    </location>
</feature>
<comment type="caution">
    <text evidence="1">The sequence shown here is derived from an EMBL/GenBank/DDBJ whole genome shotgun (WGS) entry which is preliminary data.</text>
</comment>
<sequence>QIEYAVQLLPAIDKLSEEDLMKMDVIWKQFGFSHIEPETTSKNRQFNKQYCLYASGYQCSPPLITIDHVNQPFGSLSQLTFMLNWIT</sequence>